<organism evidence="3 4">
    <name type="scientific">Patellaria atrata CBS 101060</name>
    <dbReference type="NCBI Taxonomy" id="1346257"/>
    <lineage>
        <taxon>Eukaryota</taxon>
        <taxon>Fungi</taxon>
        <taxon>Dikarya</taxon>
        <taxon>Ascomycota</taxon>
        <taxon>Pezizomycotina</taxon>
        <taxon>Dothideomycetes</taxon>
        <taxon>Dothideomycetes incertae sedis</taxon>
        <taxon>Patellariales</taxon>
        <taxon>Patellariaceae</taxon>
        <taxon>Patellaria</taxon>
    </lineage>
</organism>
<keyword evidence="2" id="KW-0812">Transmembrane</keyword>
<feature type="transmembrane region" description="Helical" evidence="2">
    <location>
        <begin position="234"/>
        <end position="255"/>
    </location>
</feature>
<evidence type="ECO:0000313" key="4">
    <source>
        <dbReference type="Proteomes" id="UP000799429"/>
    </source>
</evidence>
<proteinExistence type="predicted"/>
<keyword evidence="4" id="KW-1185">Reference proteome</keyword>
<evidence type="ECO:0000256" key="1">
    <source>
        <dbReference type="SAM" id="MobiDB-lite"/>
    </source>
</evidence>
<evidence type="ECO:0000256" key="2">
    <source>
        <dbReference type="SAM" id="Phobius"/>
    </source>
</evidence>
<sequence length="262" mass="26968">MPEPASPGFRARWFPVALRATRAPARVPAASRPGTSSVSGAVARVPAPARNPPAPSRPAALVATMSSASVTTAPAVDYDEMPLPLAPPRPRLLRRSVPLLARPSVPPLPRRLAPPLLICLRAQLVYLSLLALVLVRAVRPLAPVVSPVVAQLVPVPPPPVVPSSLASLPLALPLVAQLIPSVRPASRPDHARGDAASARGGGTHASGGGWRGENAPRQERAGSEDGRLVEEEGVGGGCCVVVSALVFVGLLAFVLPSRLLAS</sequence>
<comment type="caution">
    <text evidence="3">The sequence shown here is derived from an EMBL/GenBank/DDBJ whole genome shotgun (WGS) entry which is preliminary data.</text>
</comment>
<dbReference type="EMBL" id="MU006094">
    <property type="protein sequence ID" value="KAF2839580.1"/>
    <property type="molecule type" value="Genomic_DNA"/>
</dbReference>
<dbReference type="AlphaFoldDB" id="A0A9P4VRN5"/>
<dbReference type="Proteomes" id="UP000799429">
    <property type="component" value="Unassembled WGS sequence"/>
</dbReference>
<gene>
    <name evidence="3" type="ORF">M501DRAFT_991607</name>
</gene>
<feature type="compositionally biased region" description="Gly residues" evidence="1">
    <location>
        <begin position="199"/>
        <end position="211"/>
    </location>
</feature>
<keyword evidence="2" id="KW-0472">Membrane</keyword>
<evidence type="ECO:0000313" key="3">
    <source>
        <dbReference type="EMBL" id="KAF2839580.1"/>
    </source>
</evidence>
<keyword evidence="2" id="KW-1133">Transmembrane helix</keyword>
<name>A0A9P4VRN5_9PEZI</name>
<accession>A0A9P4VRN5</accession>
<feature type="region of interest" description="Disordered" evidence="1">
    <location>
        <begin position="184"/>
        <end position="227"/>
    </location>
</feature>
<reference evidence="3" key="1">
    <citation type="journal article" date="2020" name="Stud. Mycol.">
        <title>101 Dothideomycetes genomes: a test case for predicting lifestyles and emergence of pathogens.</title>
        <authorList>
            <person name="Haridas S."/>
            <person name="Albert R."/>
            <person name="Binder M."/>
            <person name="Bloem J."/>
            <person name="Labutti K."/>
            <person name="Salamov A."/>
            <person name="Andreopoulos B."/>
            <person name="Baker S."/>
            <person name="Barry K."/>
            <person name="Bills G."/>
            <person name="Bluhm B."/>
            <person name="Cannon C."/>
            <person name="Castanera R."/>
            <person name="Culley D."/>
            <person name="Daum C."/>
            <person name="Ezra D."/>
            <person name="Gonzalez J."/>
            <person name="Henrissat B."/>
            <person name="Kuo A."/>
            <person name="Liang C."/>
            <person name="Lipzen A."/>
            <person name="Lutzoni F."/>
            <person name="Magnuson J."/>
            <person name="Mondo S."/>
            <person name="Nolan M."/>
            <person name="Ohm R."/>
            <person name="Pangilinan J."/>
            <person name="Park H.-J."/>
            <person name="Ramirez L."/>
            <person name="Alfaro M."/>
            <person name="Sun H."/>
            <person name="Tritt A."/>
            <person name="Yoshinaga Y."/>
            <person name="Zwiers L.-H."/>
            <person name="Turgeon B."/>
            <person name="Goodwin S."/>
            <person name="Spatafora J."/>
            <person name="Crous P."/>
            <person name="Grigoriev I."/>
        </authorList>
    </citation>
    <scope>NUCLEOTIDE SEQUENCE</scope>
    <source>
        <strain evidence="3">CBS 101060</strain>
    </source>
</reference>
<feature type="compositionally biased region" description="Basic and acidic residues" evidence="1">
    <location>
        <begin position="214"/>
        <end position="227"/>
    </location>
</feature>
<protein>
    <submittedName>
        <fullName evidence="3">Uncharacterized protein</fullName>
    </submittedName>
</protein>